<keyword evidence="3" id="KW-1185">Reference proteome</keyword>
<feature type="transmembrane region" description="Helical" evidence="1">
    <location>
        <begin position="183"/>
        <end position="202"/>
    </location>
</feature>
<dbReference type="RefSeq" id="WP_247234722.1">
    <property type="nucleotide sequence ID" value="NZ_JALKHS010000021.1"/>
</dbReference>
<keyword evidence="1" id="KW-0472">Membrane</keyword>
<feature type="transmembrane region" description="Helical" evidence="1">
    <location>
        <begin position="87"/>
        <end position="108"/>
    </location>
</feature>
<evidence type="ECO:0008006" key="4">
    <source>
        <dbReference type="Google" id="ProtNLM"/>
    </source>
</evidence>
<comment type="caution">
    <text evidence="2">The sequence shown here is derived from an EMBL/GenBank/DDBJ whole genome shotgun (WGS) entry which is preliminary data.</text>
</comment>
<evidence type="ECO:0000256" key="1">
    <source>
        <dbReference type="SAM" id="Phobius"/>
    </source>
</evidence>
<feature type="transmembrane region" description="Helical" evidence="1">
    <location>
        <begin position="157"/>
        <end position="177"/>
    </location>
</feature>
<accession>A0ABT0E2C4</accession>
<protein>
    <recommendedName>
        <fullName evidence="4">NAD(P)(+) transhydrogenase (Re/Si-specific) subunit beta</fullName>
    </recommendedName>
</protein>
<feature type="transmembrane region" description="Helical" evidence="1">
    <location>
        <begin position="55"/>
        <end position="75"/>
    </location>
</feature>
<feature type="transmembrane region" description="Helical" evidence="1">
    <location>
        <begin position="128"/>
        <end position="150"/>
    </location>
</feature>
<evidence type="ECO:0000313" key="2">
    <source>
        <dbReference type="EMBL" id="MCK0533527.1"/>
    </source>
</evidence>
<reference evidence="2 3" key="1">
    <citation type="submission" date="2022-04" db="EMBL/GenBank/DDBJ databases">
        <authorList>
            <person name="Huq M.A."/>
        </authorList>
    </citation>
    <scope>NUCLEOTIDE SEQUENCE [LARGE SCALE GENOMIC DNA]</scope>
    <source>
        <strain evidence="2 3">MAH-33</strain>
    </source>
</reference>
<keyword evidence="1" id="KW-1133">Transmembrane helix</keyword>
<evidence type="ECO:0000313" key="3">
    <source>
        <dbReference type="Proteomes" id="UP001203512"/>
    </source>
</evidence>
<name>A0ABT0E2C4_9SPHN</name>
<keyword evidence="1" id="KW-0812">Transmembrane</keyword>
<dbReference type="EMBL" id="JALKHS010000021">
    <property type="protein sequence ID" value="MCK0533527.1"/>
    <property type="molecule type" value="Genomic_DNA"/>
</dbReference>
<proteinExistence type="predicted"/>
<organism evidence="2 3">
    <name type="scientific">Sphingobium agri</name>
    <dbReference type="NCBI Taxonomy" id="2933566"/>
    <lineage>
        <taxon>Bacteria</taxon>
        <taxon>Pseudomonadati</taxon>
        <taxon>Pseudomonadota</taxon>
        <taxon>Alphaproteobacteria</taxon>
        <taxon>Sphingomonadales</taxon>
        <taxon>Sphingomonadaceae</taxon>
        <taxon>Sphingobium</taxon>
    </lineage>
</organism>
<dbReference type="Proteomes" id="UP001203512">
    <property type="component" value="Unassembled WGS sequence"/>
</dbReference>
<sequence>MIASFDLILIGQALAALLFLGASWPFTILTSDRRRHAALAGTIILSAVAVYDMDVINGPDIIGALIVGGGLGLLLGREWPRGRWMPLLTIFTGFSAAAMLFAAAAAWLNPYAFGLVDEGSTGVAARHMLALAVVTMGGIGASTCALIVLFRLERPAMLLLVLAIAMAGWSAAALAFLLENVGLLAAGGLSAAAGTGVALRICGGARGKGLADAGSRP</sequence>
<gene>
    <name evidence="2" type="ORF">MU848_18200</name>
</gene>